<dbReference type="InterPro" id="IPR018095">
    <property type="entry name" value="Thymidylate_kin_CS"/>
</dbReference>
<keyword evidence="4 12" id="KW-0808">Transferase</keyword>
<evidence type="ECO:0000256" key="4">
    <source>
        <dbReference type="ARBA" id="ARBA00022679"/>
    </source>
</evidence>
<dbReference type="GO" id="GO:0006227">
    <property type="term" value="P:dUDP biosynthetic process"/>
    <property type="evidence" value="ECO:0007669"/>
    <property type="project" value="TreeGrafter"/>
</dbReference>
<accession>A0A8J2YS47</accession>
<keyword evidence="15" id="KW-1185">Reference proteome</keyword>
<dbReference type="NCBIfam" id="TIGR00041">
    <property type="entry name" value="DTMP_kinase"/>
    <property type="match status" value="1"/>
</dbReference>
<evidence type="ECO:0000256" key="5">
    <source>
        <dbReference type="ARBA" id="ARBA00022727"/>
    </source>
</evidence>
<reference evidence="14" key="1">
    <citation type="journal article" date="2014" name="Int. J. Syst. Evol. Microbiol.">
        <title>Complete genome sequence of Corynebacterium casei LMG S-19264T (=DSM 44701T), isolated from a smear-ripened cheese.</title>
        <authorList>
            <consortium name="US DOE Joint Genome Institute (JGI-PGF)"/>
            <person name="Walter F."/>
            <person name="Albersmeier A."/>
            <person name="Kalinowski J."/>
            <person name="Ruckert C."/>
        </authorList>
    </citation>
    <scope>NUCLEOTIDE SEQUENCE</scope>
    <source>
        <strain evidence="14">CGMCC 1.15725</strain>
    </source>
</reference>
<evidence type="ECO:0000256" key="6">
    <source>
        <dbReference type="ARBA" id="ARBA00022741"/>
    </source>
</evidence>
<proteinExistence type="inferred from homology"/>
<dbReference type="Proteomes" id="UP000646365">
    <property type="component" value="Unassembled WGS sequence"/>
</dbReference>
<evidence type="ECO:0000256" key="7">
    <source>
        <dbReference type="ARBA" id="ARBA00022777"/>
    </source>
</evidence>
<keyword evidence="5 12" id="KW-0545">Nucleotide biosynthesis</keyword>
<dbReference type="HAMAP" id="MF_00165">
    <property type="entry name" value="Thymidylate_kinase"/>
    <property type="match status" value="1"/>
</dbReference>
<dbReference type="PANTHER" id="PTHR10344:SF4">
    <property type="entry name" value="UMP-CMP KINASE 2, MITOCHONDRIAL"/>
    <property type="match status" value="1"/>
</dbReference>
<dbReference type="InterPro" id="IPR027417">
    <property type="entry name" value="P-loop_NTPase"/>
</dbReference>
<sequence>MPHGRFVTLEGGEGAGKSTQIKRLAERLRAAGFGVVETREPGGAPGAEEIRNLLLGGGVERWDSVTEALLMYAARRDHLVRTVWPALDQGQWVLCDRFEDSTRAYQGAGSGLDRAVIDALGKVARGPFAPDMTLILDLPVAVGRARAAARRGANDRFEQRDDAFHERVRQGFLAIAAAEPKRCAVIDASRPLDEVAAAITQEVERRLGVALP</sequence>
<evidence type="ECO:0000313" key="14">
    <source>
        <dbReference type="EMBL" id="GGF14459.1"/>
    </source>
</evidence>
<name>A0A8J2YS47_9PROT</name>
<keyword evidence="7 12" id="KW-0418">Kinase</keyword>
<feature type="domain" description="Thymidylate kinase-like" evidence="13">
    <location>
        <begin position="9"/>
        <end position="199"/>
    </location>
</feature>
<dbReference type="EMBL" id="BMJQ01000004">
    <property type="protein sequence ID" value="GGF14459.1"/>
    <property type="molecule type" value="Genomic_DNA"/>
</dbReference>
<evidence type="ECO:0000256" key="2">
    <source>
        <dbReference type="ARBA" id="ARBA00012980"/>
    </source>
</evidence>
<organism evidence="14 15">
    <name type="scientific">Aliidongia dinghuensis</name>
    <dbReference type="NCBI Taxonomy" id="1867774"/>
    <lineage>
        <taxon>Bacteria</taxon>
        <taxon>Pseudomonadati</taxon>
        <taxon>Pseudomonadota</taxon>
        <taxon>Alphaproteobacteria</taxon>
        <taxon>Rhodospirillales</taxon>
        <taxon>Dongiaceae</taxon>
        <taxon>Aliidongia</taxon>
    </lineage>
</organism>
<feature type="binding site" evidence="12">
    <location>
        <begin position="11"/>
        <end position="18"/>
    </location>
    <ligand>
        <name>ATP</name>
        <dbReference type="ChEBI" id="CHEBI:30616"/>
    </ligand>
</feature>
<dbReference type="FunFam" id="3.40.50.300:FF:000225">
    <property type="entry name" value="Thymidylate kinase"/>
    <property type="match status" value="1"/>
</dbReference>
<dbReference type="RefSeq" id="WP_189045174.1">
    <property type="nucleotide sequence ID" value="NZ_BMJQ01000004.1"/>
</dbReference>
<keyword evidence="8 12" id="KW-0067">ATP-binding</keyword>
<evidence type="ECO:0000256" key="9">
    <source>
        <dbReference type="ARBA" id="ARBA00029962"/>
    </source>
</evidence>
<evidence type="ECO:0000256" key="1">
    <source>
        <dbReference type="ARBA" id="ARBA00009776"/>
    </source>
</evidence>
<evidence type="ECO:0000313" key="15">
    <source>
        <dbReference type="Proteomes" id="UP000646365"/>
    </source>
</evidence>
<dbReference type="InterPro" id="IPR018094">
    <property type="entry name" value="Thymidylate_kinase"/>
</dbReference>
<dbReference type="InterPro" id="IPR039430">
    <property type="entry name" value="Thymidylate_kin-like_dom"/>
</dbReference>
<evidence type="ECO:0000256" key="3">
    <source>
        <dbReference type="ARBA" id="ARBA00017144"/>
    </source>
</evidence>
<dbReference type="Pfam" id="PF02223">
    <property type="entry name" value="Thymidylate_kin"/>
    <property type="match status" value="1"/>
</dbReference>
<dbReference type="AlphaFoldDB" id="A0A8J2YS47"/>
<dbReference type="PANTHER" id="PTHR10344">
    <property type="entry name" value="THYMIDYLATE KINASE"/>
    <property type="match status" value="1"/>
</dbReference>
<evidence type="ECO:0000256" key="12">
    <source>
        <dbReference type="HAMAP-Rule" id="MF_00165"/>
    </source>
</evidence>
<dbReference type="GO" id="GO:0006235">
    <property type="term" value="P:dTTP biosynthetic process"/>
    <property type="evidence" value="ECO:0007669"/>
    <property type="project" value="UniProtKB-UniRule"/>
</dbReference>
<evidence type="ECO:0000259" key="13">
    <source>
        <dbReference type="Pfam" id="PF02223"/>
    </source>
</evidence>
<dbReference type="Gene3D" id="3.40.50.300">
    <property type="entry name" value="P-loop containing nucleotide triphosphate hydrolases"/>
    <property type="match status" value="1"/>
</dbReference>
<comment type="similarity">
    <text evidence="1 12">Belongs to the thymidylate kinase family.</text>
</comment>
<comment type="catalytic activity">
    <reaction evidence="10 12">
        <text>dTMP + ATP = dTDP + ADP</text>
        <dbReference type="Rhea" id="RHEA:13517"/>
        <dbReference type="ChEBI" id="CHEBI:30616"/>
        <dbReference type="ChEBI" id="CHEBI:58369"/>
        <dbReference type="ChEBI" id="CHEBI:63528"/>
        <dbReference type="ChEBI" id="CHEBI:456216"/>
        <dbReference type="EC" id="2.7.4.9"/>
    </reaction>
</comment>
<comment type="caution">
    <text evidence="14">The sequence shown here is derived from an EMBL/GenBank/DDBJ whole genome shotgun (WGS) entry which is preliminary data.</text>
</comment>
<dbReference type="CDD" id="cd01672">
    <property type="entry name" value="TMPK"/>
    <property type="match status" value="1"/>
</dbReference>
<evidence type="ECO:0000256" key="11">
    <source>
        <dbReference type="ARBA" id="ARBA00057735"/>
    </source>
</evidence>
<evidence type="ECO:0000256" key="10">
    <source>
        <dbReference type="ARBA" id="ARBA00048743"/>
    </source>
</evidence>
<protein>
    <recommendedName>
        <fullName evidence="3 12">Thymidylate kinase</fullName>
        <ecNumber evidence="2 12">2.7.4.9</ecNumber>
    </recommendedName>
    <alternativeName>
        <fullName evidence="9 12">dTMP kinase</fullName>
    </alternativeName>
</protein>
<dbReference type="GO" id="GO:0005524">
    <property type="term" value="F:ATP binding"/>
    <property type="evidence" value="ECO:0007669"/>
    <property type="project" value="UniProtKB-UniRule"/>
</dbReference>
<dbReference type="GO" id="GO:0005829">
    <property type="term" value="C:cytosol"/>
    <property type="evidence" value="ECO:0007669"/>
    <property type="project" value="TreeGrafter"/>
</dbReference>
<gene>
    <name evidence="12 14" type="primary">tmk</name>
    <name evidence="14" type="ORF">GCM10011611_20330</name>
</gene>
<evidence type="ECO:0000256" key="8">
    <source>
        <dbReference type="ARBA" id="ARBA00022840"/>
    </source>
</evidence>
<dbReference type="PROSITE" id="PS01331">
    <property type="entry name" value="THYMIDYLATE_KINASE"/>
    <property type="match status" value="1"/>
</dbReference>
<dbReference type="EC" id="2.7.4.9" evidence="2 12"/>
<comment type="function">
    <text evidence="11 12">Phosphorylation of dTMP to form dTDP in both de novo and salvage pathways of dTTP synthesis.</text>
</comment>
<reference evidence="14" key="2">
    <citation type="submission" date="2020-09" db="EMBL/GenBank/DDBJ databases">
        <authorList>
            <person name="Sun Q."/>
            <person name="Zhou Y."/>
        </authorList>
    </citation>
    <scope>NUCLEOTIDE SEQUENCE</scope>
    <source>
        <strain evidence="14">CGMCC 1.15725</strain>
    </source>
</reference>
<dbReference type="SUPFAM" id="SSF52540">
    <property type="entry name" value="P-loop containing nucleoside triphosphate hydrolases"/>
    <property type="match status" value="1"/>
</dbReference>
<dbReference type="GO" id="GO:0006233">
    <property type="term" value="P:dTDP biosynthetic process"/>
    <property type="evidence" value="ECO:0007669"/>
    <property type="project" value="InterPro"/>
</dbReference>
<dbReference type="GO" id="GO:0004798">
    <property type="term" value="F:dTMP kinase activity"/>
    <property type="evidence" value="ECO:0007669"/>
    <property type="project" value="UniProtKB-UniRule"/>
</dbReference>
<keyword evidence="6 12" id="KW-0547">Nucleotide-binding</keyword>